<evidence type="ECO:0000313" key="1">
    <source>
        <dbReference type="EMBL" id="KAK9883939.1"/>
    </source>
</evidence>
<name>A0AAW1ULH1_9CUCU</name>
<accession>A0AAW1ULH1</accession>
<organism evidence="1 2">
    <name type="scientific">Henosepilachna vigintioctopunctata</name>
    <dbReference type="NCBI Taxonomy" id="420089"/>
    <lineage>
        <taxon>Eukaryota</taxon>
        <taxon>Metazoa</taxon>
        <taxon>Ecdysozoa</taxon>
        <taxon>Arthropoda</taxon>
        <taxon>Hexapoda</taxon>
        <taxon>Insecta</taxon>
        <taxon>Pterygota</taxon>
        <taxon>Neoptera</taxon>
        <taxon>Endopterygota</taxon>
        <taxon>Coleoptera</taxon>
        <taxon>Polyphaga</taxon>
        <taxon>Cucujiformia</taxon>
        <taxon>Coccinelloidea</taxon>
        <taxon>Coccinellidae</taxon>
        <taxon>Epilachninae</taxon>
        <taxon>Epilachnini</taxon>
        <taxon>Henosepilachna</taxon>
    </lineage>
</organism>
<sequence length="100" mass="10873">MARIVDSKDAGGLLDDEAVLDKEDVILLVGVGPGRTAKVLGDSPGLDLKEMISIKHSASPGHHPVLKFLDDSLHAVCCKKQVYNLDLKSNFDGTYVFYFI</sequence>
<protein>
    <submittedName>
        <fullName evidence="1">Uncharacterized protein</fullName>
    </submittedName>
</protein>
<dbReference type="EMBL" id="JARQZJ010000092">
    <property type="protein sequence ID" value="KAK9883939.1"/>
    <property type="molecule type" value="Genomic_DNA"/>
</dbReference>
<evidence type="ECO:0000313" key="2">
    <source>
        <dbReference type="Proteomes" id="UP001431783"/>
    </source>
</evidence>
<reference evidence="1 2" key="1">
    <citation type="submission" date="2023-03" db="EMBL/GenBank/DDBJ databases">
        <title>Genome insight into feeding habits of ladybird beetles.</title>
        <authorList>
            <person name="Li H.-S."/>
            <person name="Huang Y.-H."/>
            <person name="Pang H."/>
        </authorList>
    </citation>
    <scope>NUCLEOTIDE SEQUENCE [LARGE SCALE GENOMIC DNA]</scope>
    <source>
        <strain evidence="1">SYSU_2023b</strain>
        <tissue evidence="1">Whole body</tissue>
    </source>
</reference>
<keyword evidence="2" id="KW-1185">Reference proteome</keyword>
<dbReference type="Proteomes" id="UP001431783">
    <property type="component" value="Unassembled WGS sequence"/>
</dbReference>
<comment type="caution">
    <text evidence="1">The sequence shown here is derived from an EMBL/GenBank/DDBJ whole genome shotgun (WGS) entry which is preliminary data.</text>
</comment>
<proteinExistence type="predicted"/>
<gene>
    <name evidence="1" type="ORF">WA026_004879</name>
</gene>
<dbReference type="AlphaFoldDB" id="A0AAW1ULH1"/>